<organism evidence="1 2">
    <name type="scientific">Halogranum amylolyticum</name>
    <dbReference type="NCBI Taxonomy" id="660520"/>
    <lineage>
        <taxon>Archaea</taxon>
        <taxon>Methanobacteriati</taxon>
        <taxon>Methanobacteriota</taxon>
        <taxon>Stenosarchaea group</taxon>
        <taxon>Halobacteria</taxon>
        <taxon>Halobacteriales</taxon>
        <taxon>Haloferacaceae</taxon>
    </lineage>
</organism>
<reference evidence="2" key="1">
    <citation type="submission" date="2016-10" db="EMBL/GenBank/DDBJ databases">
        <authorList>
            <person name="Varghese N."/>
            <person name="Submissions S."/>
        </authorList>
    </citation>
    <scope>NUCLEOTIDE SEQUENCE [LARGE SCALE GENOMIC DNA]</scope>
    <source>
        <strain evidence="2">CGMCC 1.10121</strain>
    </source>
</reference>
<proteinExistence type="predicted"/>
<dbReference type="PANTHER" id="PTHR35368:SF1">
    <property type="entry name" value="HYDROPEROXIDE REDUCTASE"/>
    <property type="match status" value="1"/>
</dbReference>
<evidence type="ECO:0000313" key="2">
    <source>
        <dbReference type="Proteomes" id="UP000199126"/>
    </source>
</evidence>
<keyword evidence="2" id="KW-1185">Reference proteome</keyword>
<dbReference type="AlphaFoldDB" id="A0A1H8VDZ1"/>
<dbReference type="InterPro" id="IPR015946">
    <property type="entry name" value="KH_dom-like_a/b"/>
</dbReference>
<dbReference type="InterPro" id="IPR036102">
    <property type="entry name" value="OsmC/Ohrsf"/>
</dbReference>
<gene>
    <name evidence="1" type="ORF">SAMN04487948_11610</name>
</gene>
<dbReference type="SUPFAM" id="SSF82784">
    <property type="entry name" value="OsmC-like"/>
    <property type="match status" value="1"/>
</dbReference>
<dbReference type="EMBL" id="FODV01000016">
    <property type="protein sequence ID" value="SEP13635.1"/>
    <property type="molecule type" value="Genomic_DNA"/>
</dbReference>
<protein>
    <submittedName>
        <fullName evidence="1">Uncharacterized OsmC-related protein</fullName>
    </submittedName>
</protein>
<dbReference type="RefSeq" id="WP_089827087.1">
    <property type="nucleotide sequence ID" value="NZ_FODV01000016.1"/>
</dbReference>
<evidence type="ECO:0000313" key="1">
    <source>
        <dbReference type="EMBL" id="SEP13635.1"/>
    </source>
</evidence>
<dbReference type="Proteomes" id="UP000199126">
    <property type="component" value="Unassembled WGS sequence"/>
</dbReference>
<dbReference type="InterPro" id="IPR052924">
    <property type="entry name" value="OsmC/Ohr_hydroprdx_reductase"/>
</dbReference>
<accession>A0A1H8VDZ1</accession>
<dbReference type="OrthoDB" id="106754at2157"/>
<sequence>MSTETPQYLTFDISASAESPTKTRVSTRGFEFIVDEPPTLGGSDEGPNPVEFLLGALAGCMNVTAHQVAREMNLDVRDLEITIDGDLNPAKFMGKSDESRAGYEEIRVDIAADVDATDETIQTWLSMVEERCPVSDNLTNGTPLALAFSSR</sequence>
<dbReference type="InterPro" id="IPR003718">
    <property type="entry name" value="OsmC/Ohr_fam"/>
</dbReference>
<dbReference type="PANTHER" id="PTHR35368">
    <property type="entry name" value="HYDROPEROXIDE REDUCTASE"/>
    <property type="match status" value="1"/>
</dbReference>
<dbReference type="Gene3D" id="3.30.300.20">
    <property type="match status" value="1"/>
</dbReference>
<name>A0A1H8VDZ1_9EURY</name>
<dbReference type="Pfam" id="PF02566">
    <property type="entry name" value="OsmC"/>
    <property type="match status" value="1"/>
</dbReference>